<dbReference type="RefSeq" id="WP_262459122.1">
    <property type="nucleotide sequence ID" value="NZ_ARXS01000001.1"/>
</dbReference>
<gene>
    <name evidence="1" type="ORF">MA04_00177</name>
</gene>
<proteinExistence type="predicted"/>
<organism evidence="1 2">
    <name type="scientific">Alloalcanivorax balearicus MACL04</name>
    <dbReference type="NCBI Taxonomy" id="1177182"/>
    <lineage>
        <taxon>Bacteria</taxon>
        <taxon>Pseudomonadati</taxon>
        <taxon>Pseudomonadota</taxon>
        <taxon>Gammaproteobacteria</taxon>
        <taxon>Oceanospirillales</taxon>
        <taxon>Alcanivoracaceae</taxon>
        <taxon>Alloalcanivorax</taxon>
    </lineage>
</organism>
<accession>A0ABT2QTP2</accession>
<reference evidence="1" key="1">
    <citation type="submission" date="2012-09" db="EMBL/GenBank/DDBJ databases">
        <title>Genome Sequence of alkane-degrading Bacterium Alcanivorax balearicus MACL04.</title>
        <authorList>
            <person name="Lai Q."/>
            <person name="Shao Z."/>
        </authorList>
    </citation>
    <scope>NUCLEOTIDE SEQUENCE</scope>
    <source>
        <strain evidence="1">MACL04</strain>
    </source>
</reference>
<dbReference type="EMBL" id="ARXS01000001">
    <property type="protein sequence ID" value="MCU5780877.1"/>
    <property type="molecule type" value="Genomic_DNA"/>
</dbReference>
<evidence type="ECO:0000313" key="2">
    <source>
        <dbReference type="Proteomes" id="UP001064106"/>
    </source>
</evidence>
<dbReference type="Proteomes" id="UP001064106">
    <property type="component" value="Unassembled WGS sequence"/>
</dbReference>
<name>A0ABT2QTP2_9GAMM</name>
<comment type="caution">
    <text evidence="1">The sequence shown here is derived from an EMBL/GenBank/DDBJ whole genome shotgun (WGS) entry which is preliminary data.</text>
</comment>
<sequence length="98" mass="11564">MKVLDHEPYRWFLLEDSGGLLLDISCHHSFISYNVLIQLTPDEIQEYRQRGRDYLNWLSEDVHNSAPILKVSKSIYKGRNISPLHKERVVEAIKAWRS</sequence>
<protein>
    <submittedName>
        <fullName evidence="1">Uncharacterized protein</fullName>
    </submittedName>
</protein>
<evidence type="ECO:0000313" key="1">
    <source>
        <dbReference type="EMBL" id="MCU5780877.1"/>
    </source>
</evidence>
<keyword evidence="2" id="KW-1185">Reference proteome</keyword>